<dbReference type="InterPro" id="IPR029058">
    <property type="entry name" value="AB_hydrolase_fold"/>
</dbReference>
<feature type="domain" description="AB hydrolase-1" evidence="2">
    <location>
        <begin position="29"/>
        <end position="149"/>
    </location>
</feature>
<proteinExistence type="predicted"/>
<dbReference type="AlphaFoldDB" id="A0A0R2H3P9"/>
<dbReference type="GO" id="GO:0016020">
    <property type="term" value="C:membrane"/>
    <property type="evidence" value="ECO:0007669"/>
    <property type="project" value="TreeGrafter"/>
</dbReference>
<evidence type="ECO:0000259" key="2">
    <source>
        <dbReference type="Pfam" id="PF00561"/>
    </source>
</evidence>
<keyword evidence="3" id="KW-0560">Oxidoreductase</keyword>
<keyword evidence="1" id="KW-0378">Hydrolase</keyword>
<organism evidence="3 4">
    <name type="scientific">Weissella viridescens</name>
    <name type="common">Lactobacillus viridescens</name>
    <dbReference type="NCBI Taxonomy" id="1629"/>
    <lineage>
        <taxon>Bacteria</taxon>
        <taxon>Bacillati</taxon>
        <taxon>Bacillota</taxon>
        <taxon>Bacilli</taxon>
        <taxon>Lactobacillales</taxon>
        <taxon>Lactobacillaceae</taxon>
        <taxon>Weissella</taxon>
    </lineage>
</organism>
<dbReference type="PATRIC" id="fig|1629.5.peg.277"/>
<evidence type="ECO:0000313" key="4">
    <source>
        <dbReference type="Proteomes" id="UP000051992"/>
    </source>
</evidence>
<dbReference type="GO" id="GO:0016787">
    <property type="term" value="F:hydrolase activity"/>
    <property type="evidence" value="ECO:0007669"/>
    <property type="project" value="UniProtKB-KW"/>
</dbReference>
<dbReference type="Gene3D" id="3.40.50.1820">
    <property type="entry name" value="alpha/beta hydrolase"/>
    <property type="match status" value="1"/>
</dbReference>
<dbReference type="PANTHER" id="PTHR43798">
    <property type="entry name" value="MONOACYLGLYCEROL LIPASE"/>
    <property type="match status" value="1"/>
</dbReference>
<name>A0A0R2H3P9_WEIVI</name>
<reference evidence="3 4" key="1">
    <citation type="journal article" date="2015" name="Genome Announc.">
        <title>Expanding the biotechnology potential of lactobacilli through comparative genomics of 213 strains and associated genera.</title>
        <authorList>
            <person name="Sun Z."/>
            <person name="Harris H.M."/>
            <person name="McCann A."/>
            <person name="Guo C."/>
            <person name="Argimon S."/>
            <person name="Zhang W."/>
            <person name="Yang X."/>
            <person name="Jeffery I.B."/>
            <person name="Cooney J.C."/>
            <person name="Kagawa T.F."/>
            <person name="Liu W."/>
            <person name="Song Y."/>
            <person name="Salvetti E."/>
            <person name="Wrobel A."/>
            <person name="Rasinkangas P."/>
            <person name="Parkhill J."/>
            <person name="Rea M.C."/>
            <person name="O'Sullivan O."/>
            <person name="Ritari J."/>
            <person name="Douillard F.P."/>
            <person name="Paul Ross R."/>
            <person name="Yang R."/>
            <person name="Briner A.E."/>
            <person name="Felis G.E."/>
            <person name="de Vos W.M."/>
            <person name="Barrangou R."/>
            <person name="Klaenhammer T.R."/>
            <person name="Caufield P.W."/>
            <person name="Cui Y."/>
            <person name="Zhang H."/>
            <person name="O'Toole P.W."/>
        </authorList>
    </citation>
    <scope>NUCLEOTIDE SEQUENCE [LARGE SCALE GENOMIC DNA]</scope>
    <source>
        <strain evidence="3 4">DSM 20410</strain>
    </source>
</reference>
<dbReference type="EMBL" id="JQBM01000001">
    <property type="protein sequence ID" value="KRN47006.1"/>
    <property type="molecule type" value="Genomic_DNA"/>
</dbReference>
<dbReference type="Pfam" id="PF00561">
    <property type="entry name" value="Abhydrolase_1"/>
    <property type="match status" value="1"/>
</dbReference>
<keyword evidence="3" id="KW-0575">Peroxidase</keyword>
<evidence type="ECO:0000256" key="1">
    <source>
        <dbReference type="ARBA" id="ARBA00022801"/>
    </source>
</evidence>
<dbReference type="PRINTS" id="PR00412">
    <property type="entry name" value="EPOXHYDRLASE"/>
</dbReference>
<dbReference type="SUPFAM" id="SSF53474">
    <property type="entry name" value="alpha/beta-Hydrolases"/>
    <property type="match status" value="1"/>
</dbReference>
<dbReference type="PANTHER" id="PTHR43798:SF31">
    <property type="entry name" value="AB HYDROLASE SUPERFAMILY PROTEIN YCLE"/>
    <property type="match status" value="1"/>
</dbReference>
<gene>
    <name evidence="3" type="ORF">IV50_GL000274</name>
</gene>
<evidence type="ECO:0000313" key="3">
    <source>
        <dbReference type="EMBL" id="KRN47006.1"/>
    </source>
</evidence>
<comment type="caution">
    <text evidence="3">The sequence shown here is derived from an EMBL/GenBank/DDBJ whole genome shotgun (WGS) entry which is preliminary data.</text>
</comment>
<keyword evidence="4" id="KW-1185">Reference proteome</keyword>
<sequence>MEASSMTYFYTNDHTRLYYEDSQNKQGQPMILIHGYGGSHAEFLNQQRAFEALGFRVIVLDLRNHGASARTGKGARISRLGADLADVIRELNLDHVILVGHSMGAAVIWAYLSIYGEARVAQVVTIDQSPKALNTDDWPYGLLDDSWDNLSLTARNVEHVKMTVKHLPDNVYYAIRTVQAEHPFNYEQNEPLLLNHLVQDWRDVIRTYRDLPQLFVAGGESPLWSSDYAATYQHITDDQAEVAIVPHTGHLPHVEDPETFNTILTSFVNTH</sequence>
<dbReference type="GO" id="GO:0004601">
    <property type="term" value="F:peroxidase activity"/>
    <property type="evidence" value="ECO:0007669"/>
    <property type="project" value="UniProtKB-KW"/>
</dbReference>
<dbReference type="InterPro" id="IPR050266">
    <property type="entry name" value="AB_hydrolase_sf"/>
</dbReference>
<dbReference type="InterPro" id="IPR000073">
    <property type="entry name" value="AB_hydrolase_1"/>
</dbReference>
<dbReference type="InterPro" id="IPR000639">
    <property type="entry name" value="Epox_hydrolase-like"/>
</dbReference>
<accession>A0A0R2H3P9</accession>
<protein>
    <submittedName>
        <fullName evidence="3">Halo peroxidase</fullName>
    </submittedName>
</protein>
<dbReference type="Proteomes" id="UP000051992">
    <property type="component" value="Unassembled WGS sequence"/>
</dbReference>